<reference evidence="11" key="1">
    <citation type="journal article" date="2023" name="Insect Mol. Biol.">
        <title>Genome sequencing provides insights into the evolution of gene families encoding plant cell wall-degrading enzymes in longhorned beetles.</title>
        <authorList>
            <person name="Shin N.R."/>
            <person name="Okamura Y."/>
            <person name="Kirsch R."/>
            <person name="Pauchet Y."/>
        </authorList>
    </citation>
    <scope>NUCLEOTIDE SEQUENCE</scope>
    <source>
        <strain evidence="11">MMC_N1</strain>
    </source>
</reference>
<keyword evidence="7" id="KW-1133">Transmembrane helix</keyword>
<evidence type="ECO:0000256" key="7">
    <source>
        <dbReference type="ARBA" id="ARBA00022989"/>
    </source>
</evidence>
<evidence type="ECO:0000256" key="10">
    <source>
        <dbReference type="ARBA" id="ARBA00024938"/>
    </source>
</evidence>
<dbReference type="PANTHER" id="PTHR13448:SF0">
    <property type="entry name" value="TRANSMEMBRANE PROTEIN 214"/>
    <property type="match status" value="1"/>
</dbReference>
<protein>
    <submittedName>
        <fullName evidence="11">Uncharacterized protein</fullName>
    </submittedName>
</protein>
<comment type="subcellular location">
    <subcellularLocation>
        <location evidence="1">Endoplasmic reticulum membrane</location>
        <topology evidence="1">Multi-pass membrane protein</topology>
    </subcellularLocation>
</comment>
<dbReference type="Pfam" id="PF10151">
    <property type="entry name" value="TMEM214"/>
    <property type="match status" value="1"/>
</dbReference>
<evidence type="ECO:0000256" key="4">
    <source>
        <dbReference type="ARBA" id="ARBA00022692"/>
    </source>
</evidence>
<keyword evidence="8" id="KW-0472">Membrane</keyword>
<comment type="subunit">
    <text evidence="3">Constitutively interacts with CASP4; required for the localization of procaspase 4 to the ER.</text>
</comment>
<keyword evidence="6" id="KW-0256">Endoplasmic reticulum</keyword>
<evidence type="ECO:0000256" key="9">
    <source>
        <dbReference type="ARBA" id="ARBA00023180"/>
    </source>
</evidence>
<comment type="function">
    <text evidence="10">Critical mediator, in cooperation with CASP4, of endoplasmic reticulum-stress induced apoptosis. Required or the activation of CASP4 following endoplasmic reticulum stress.</text>
</comment>
<evidence type="ECO:0000313" key="12">
    <source>
        <dbReference type="Proteomes" id="UP001162164"/>
    </source>
</evidence>
<dbReference type="EMBL" id="JAPWTJ010000725">
    <property type="protein sequence ID" value="KAJ8976096.1"/>
    <property type="molecule type" value="Genomic_DNA"/>
</dbReference>
<gene>
    <name evidence="11" type="ORF">NQ317_008433</name>
</gene>
<evidence type="ECO:0000256" key="1">
    <source>
        <dbReference type="ARBA" id="ARBA00004477"/>
    </source>
</evidence>
<evidence type="ECO:0000256" key="2">
    <source>
        <dbReference type="ARBA" id="ARBA00007984"/>
    </source>
</evidence>
<organism evidence="11 12">
    <name type="scientific">Molorchus minor</name>
    <dbReference type="NCBI Taxonomy" id="1323400"/>
    <lineage>
        <taxon>Eukaryota</taxon>
        <taxon>Metazoa</taxon>
        <taxon>Ecdysozoa</taxon>
        <taxon>Arthropoda</taxon>
        <taxon>Hexapoda</taxon>
        <taxon>Insecta</taxon>
        <taxon>Pterygota</taxon>
        <taxon>Neoptera</taxon>
        <taxon>Endopterygota</taxon>
        <taxon>Coleoptera</taxon>
        <taxon>Polyphaga</taxon>
        <taxon>Cucujiformia</taxon>
        <taxon>Chrysomeloidea</taxon>
        <taxon>Cerambycidae</taxon>
        <taxon>Lamiinae</taxon>
        <taxon>Monochamini</taxon>
        <taxon>Molorchus</taxon>
    </lineage>
</organism>
<keyword evidence="4" id="KW-0812">Transmembrane</keyword>
<evidence type="ECO:0000256" key="8">
    <source>
        <dbReference type="ARBA" id="ARBA00023136"/>
    </source>
</evidence>
<keyword evidence="12" id="KW-1185">Reference proteome</keyword>
<dbReference type="PANTHER" id="PTHR13448">
    <property type="entry name" value="TRANSMEMBRANE PROTEIN 214"/>
    <property type="match status" value="1"/>
</dbReference>
<evidence type="ECO:0000256" key="5">
    <source>
        <dbReference type="ARBA" id="ARBA00022703"/>
    </source>
</evidence>
<evidence type="ECO:0000313" key="11">
    <source>
        <dbReference type="EMBL" id="KAJ8976096.1"/>
    </source>
</evidence>
<dbReference type="Proteomes" id="UP001162164">
    <property type="component" value="Unassembled WGS sequence"/>
</dbReference>
<keyword evidence="9" id="KW-0325">Glycoprotein</keyword>
<sequence>MLFRNSKEKYHNYIDILLKKIVMNSNKSYQDCLCDVLVNIFVRDPTTLANWGKSYPKNVAASALVLAYLDTHWKSIHKRIDRSAITDLLNNFIVVNDELAMKKEKEDGLNDCIKAIKCPSVKAQL</sequence>
<comment type="caution">
    <text evidence="11">The sequence shown here is derived from an EMBL/GenBank/DDBJ whole genome shotgun (WGS) entry which is preliminary data.</text>
</comment>
<evidence type="ECO:0000256" key="6">
    <source>
        <dbReference type="ARBA" id="ARBA00022824"/>
    </source>
</evidence>
<accession>A0ABQ9JD25</accession>
<name>A0ABQ9JD25_9CUCU</name>
<proteinExistence type="inferred from homology"/>
<comment type="similarity">
    <text evidence="2">Belongs to the TMEM214 family.</text>
</comment>
<keyword evidence="5" id="KW-0053">Apoptosis</keyword>
<dbReference type="InterPro" id="IPR019308">
    <property type="entry name" value="TMEM214"/>
</dbReference>
<evidence type="ECO:0000256" key="3">
    <source>
        <dbReference type="ARBA" id="ARBA00011720"/>
    </source>
</evidence>